<dbReference type="KEGG" id="tps:THAPSDRAFT_11833"/>
<keyword evidence="2" id="KW-1185">Reference proteome</keyword>
<dbReference type="GeneID" id="7443901"/>
<protein>
    <submittedName>
        <fullName evidence="1">Uncharacterized protein</fullName>
    </submittedName>
</protein>
<proteinExistence type="predicted"/>
<evidence type="ECO:0000313" key="1">
    <source>
        <dbReference type="EMBL" id="EED87835.1"/>
    </source>
</evidence>
<organism evidence="1 2">
    <name type="scientific">Thalassiosira pseudonana</name>
    <name type="common">Marine diatom</name>
    <name type="synonym">Cyclotella nana</name>
    <dbReference type="NCBI Taxonomy" id="35128"/>
    <lineage>
        <taxon>Eukaryota</taxon>
        <taxon>Sar</taxon>
        <taxon>Stramenopiles</taxon>
        <taxon>Ochrophyta</taxon>
        <taxon>Bacillariophyta</taxon>
        <taxon>Coscinodiscophyceae</taxon>
        <taxon>Thalassiosirophycidae</taxon>
        <taxon>Thalassiosirales</taxon>
        <taxon>Thalassiosiraceae</taxon>
        <taxon>Thalassiosira</taxon>
    </lineage>
</organism>
<evidence type="ECO:0000313" key="2">
    <source>
        <dbReference type="Proteomes" id="UP000001449"/>
    </source>
</evidence>
<dbReference type="Proteomes" id="UP000001449">
    <property type="component" value="Chromosome 22"/>
</dbReference>
<reference evidence="1 2" key="2">
    <citation type="journal article" date="2008" name="Nature">
        <title>The Phaeodactylum genome reveals the evolutionary history of diatom genomes.</title>
        <authorList>
            <person name="Bowler C."/>
            <person name="Allen A.E."/>
            <person name="Badger J.H."/>
            <person name="Grimwood J."/>
            <person name="Jabbari K."/>
            <person name="Kuo A."/>
            <person name="Maheswari U."/>
            <person name="Martens C."/>
            <person name="Maumus F."/>
            <person name="Otillar R.P."/>
            <person name="Rayko E."/>
            <person name="Salamov A."/>
            <person name="Vandepoele K."/>
            <person name="Beszteri B."/>
            <person name="Gruber A."/>
            <person name="Heijde M."/>
            <person name="Katinka M."/>
            <person name="Mock T."/>
            <person name="Valentin K."/>
            <person name="Verret F."/>
            <person name="Berges J.A."/>
            <person name="Brownlee C."/>
            <person name="Cadoret J.P."/>
            <person name="Chiovitti A."/>
            <person name="Choi C.J."/>
            <person name="Coesel S."/>
            <person name="De Martino A."/>
            <person name="Detter J.C."/>
            <person name="Durkin C."/>
            <person name="Falciatore A."/>
            <person name="Fournet J."/>
            <person name="Haruta M."/>
            <person name="Huysman M.J."/>
            <person name="Jenkins B.D."/>
            <person name="Jiroutova K."/>
            <person name="Jorgensen R.E."/>
            <person name="Joubert Y."/>
            <person name="Kaplan A."/>
            <person name="Kroger N."/>
            <person name="Kroth P.G."/>
            <person name="La Roche J."/>
            <person name="Lindquist E."/>
            <person name="Lommer M."/>
            <person name="Martin-Jezequel V."/>
            <person name="Lopez P.J."/>
            <person name="Lucas S."/>
            <person name="Mangogna M."/>
            <person name="McGinnis K."/>
            <person name="Medlin L.K."/>
            <person name="Montsant A."/>
            <person name="Oudot-Le Secq M.P."/>
            <person name="Napoli C."/>
            <person name="Obornik M."/>
            <person name="Parker M.S."/>
            <person name="Petit J.L."/>
            <person name="Porcel B.M."/>
            <person name="Poulsen N."/>
            <person name="Robison M."/>
            <person name="Rychlewski L."/>
            <person name="Rynearson T.A."/>
            <person name="Schmutz J."/>
            <person name="Shapiro H."/>
            <person name="Siaut M."/>
            <person name="Stanley M."/>
            <person name="Sussman M.R."/>
            <person name="Taylor A.R."/>
            <person name="Vardi A."/>
            <person name="von Dassow P."/>
            <person name="Vyverman W."/>
            <person name="Willis A."/>
            <person name="Wyrwicz L.S."/>
            <person name="Rokhsar D.S."/>
            <person name="Weissenbach J."/>
            <person name="Armbrust E.V."/>
            <person name="Green B.R."/>
            <person name="Van de Peer Y."/>
            <person name="Grigoriev I.V."/>
        </authorList>
    </citation>
    <scope>NUCLEOTIDE SEQUENCE [LARGE SCALE GENOMIC DNA]</scope>
    <source>
        <strain evidence="1 2">CCMP1335</strain>
    </source>
</reference>
<name>B8CFP4_THAPS</name>
<reference evidence="1 2" key="1">
    <citation type="journal article" date="2004" name="Science">
        <title>The genome of the diatom Thalassiosira pseudonana: ecology, evolution, and metabolism.</title>
        <authorList>
            <person name="Armbrust E.V."/>
            <person name="Berges J.A."/>
            <person name="Bowler C."/>
            <person name="Green B.R."/>
            <person name="Martinez D."/>
            <person name="Putnam N.H."/>
            <person name="Zhou S."/>
            <person name="Allen A.E."/>
            <person name="Apt K.E."/>
            <person name="Bechner M."/>
            <person name="Brzezinski M.A."/>
            <person name="Chaal B.K."/>
            <person name="Chiovitti A."/>
            <person name="Davis A.K."/>
            <person name="Demarest M.S."/>
            <person name="Detter J.C."/>
            <person name="Glavina T."/>
            <person name="Goodstein D."/>
            <person name="Hadi M.Z."/>
            <person name="Hellsten U."/>
            <person name="Hildebrand M."/>
            <person name="Jenkins B.D."/>
            <person name="Jurka J."/>
            <person name="Kapitonov V.V."/>
            <person name="Kroger N."/>
            <person name="Lau W.W."/>
            <person name="Lane T.W."/>
            <person name="Larimer F.W."/>
            <person name="Lippmeier J.C."/>
            <person name="Lucas S."/>
            <person name="Medina M."/>
            <person name="Montsant A."/>
            <person name="Obornik M."/>
            <person name="Parker M.S."/>
            <person name="Palenik B."/>
            <person name="Pazour G.J."/>
            <person name="Richardson P.M."/>
            <person name="Rynearson T.A."/>
            <person name="Saito M.A."/>
            <person name="Schwartz D.C."/>
            <person name="Thamatrakoln K."/>
            <person name="Valentin K."/>
            <person name="Vardi A."/>
            <person name="Wilkerson F.P."/>
            <person name="Rokhsar D.S."/>
        </authorList>
    </citation>
    <scope>NUCLEOTIDE SEQUENCE [LARGE SCALE GENOMIC DNA]</scope>
    <source>
        <strain evidence="1 2">CCMP1335</strain>
    </source>
</reference>
<dbReference type="RefSeq" id="XP_002295055.1">
    <property type="nucleotide sequence ID" value="XM_002295019.1"/>
</dbReference>
<dbReference type="HOGENOM" id="CLU_2255598_0_0_1"/>
<dbReference type="PaxDb" id="35128-Thaps11833"/>
<accession>B8CFP4</accession>
<dbReference type="AlphaFoldDB" id="B8CFP4"/>
<sequence>MKDSVHLRDSSLVGMTKKTVAAIVMTNPVVLEHNELLEVVEKAWTPSVPRQDPNGYAGIRYDWVSRWVAPAHDDDEYKSMKEYASFPFGPKLVLFRLQSIGLLF</sequence>
<gene>
    <name evidence="1" type="ORF">THAPSDRAFT_11833</name>
</gene>
<dbReference type="EMBL" id="CM000653">
    <property type="protein sequence ID" value="EED87835.1"/>
    <property type="molecule type" value="Genomic_DNA"/>
</dbReference>
<dbReference type="InParanoid" id="B8CFP4"/>